<accession>A0A8D9A2E9</accession>
<reference evidence="1" key="1">
    <citation type="submission" date="2021-05" db="EMBL/GenBank/DDBJ databases">
        <authorList>
            <person name="Alioto T."/>
            <person name="Alioto T."/>
            <person name="Gomez Garrido J."/>
        </authorList>
    </citation>
    <scope>NUCLEOTIDE SEQUENCE</scope>
</reference>
<sequence>MHKLHSILRGTHGLSCAKSAGRFSRHSSLNDVIRRALSSAKVPAVLEPVGVMREDGRRPDGMSIIPWKNGKCMVWDATCTDTLAPSNIKLASKEAGSVAEMAASKKKNKYKNLVDQYIFVPMAVESMGPWCKEGKKFVQEVGSMLMEETGERRSLAFLCQRLSIVIQKGNAASVMGTVPSTVPMSEIFYL</sequence>
<evidence type="ECO:0000313" key="1">
    <source>
        <dbReference type="EMBL" id="CAG6757689.1"/>
    </source>
</evidence>
<name>A0A8D9A2E9_9HEMI</name>
<organism evidence="1">
    <name type="scientific">Cacopsylla melanoneura</name>
    <dbReference type="NCBI Taxonomy" id="428564"/>
    <lineage>
        <taxon>Eukaryota</taxon>
        <taxon>Metazoa</taxon>
        <taxon>Ecdysozoa</taxon>
        <taxon>Arthropoda</taxon>
        <taxon>Hexapoda</taxon>
        <taxon>Insecta</taxon>
        <taxon>Pterygota</taxon>
        <taxon>Neoptera</taxon>
        <taxon>Paraneoptera</taxon>
        <taxon>Hemiptera</taxon>
        <taxon>Sternorrhyncha</taxon>
        <taxon>Psylloidea</taxon>
        <taxon>Psyllidae</taxon>
        <taxon>Psyllinae</taxon>
        <taxon>Cacopsylla</taxon>
    </lineage>
</organism>
<dbReference type="EMBL" id="HBUF01547642">
    <property type="protein sequence ID" value="CAG6757689.1"/>
    <property type="molecule type" value="Transcribed_RNA"/>
</dbReference>
<proteinExistence type="predicted"/>
<dbReference type="AlphaFoldDB" id="A0A8D9A2E9"/>
<protein>
    <submittedName>
        <fullName evidence="1">Uncharacterized protein</fullName>
    </submittedName>
</protein>